<dbReference type="InterPro" id="IPR029058">
    <property type="entry name" value="AB_hydrolase_fold"/>
</dbReference>
<evidence type="ECO:0000256" key="1">
    <source>
        <dbReference type="ARBA" id="ARBA00001957"/>
    </source>
</evidence>
<dbReference type="Gene3D" id="3.40.50.1820">
    <property type="entry name" value="alpha/beta hydrolase"/>
    <property type="match status" value="1"/>
</dbReference>
<dbReference type="EMBL" id="CP042437">
    <property type="protein sequence ID" value="QEC79467.1"/>
    <property type="molecule type" value="Genomic_DNA"/>
</dbReference>
<dbReference type="Gene3D" id="1.10.1200.10">
    <property type="entry name" value="ACP-like"/>
    <property type="match status" value="1"/>
</dbReference>
<proteinExistence type="predicted"/>
<dbReference type="Gene3D" id="3.40.50.980">
    <property type="match status" value="2"/>
</dbReference>
<dbReference type="SUPFAM" id="SSF56801">
    <property type="entry name" value="Acetyl-CoA synthetase-like"/>
    <property type="match status" value="1"/>
</dbReference>
<dbReference type="Pfam" id="PF00501">
    <property type="entry name" value="AMP-binding"/>
    <property type="match status" value="1"/>
</dbReference>
<dbReference type="InterPro" id="IPR001242">
    <property type="entry name" value="Condensation_dom"/>
</dbReference>
<dbReference type="PROSITE" id="PS50075">
    <property type="entry name" value="CARRIER"/>
    <property type="match status" value="1"/>
</dbReference>
<dbReference type="GO" id="GO:0031177">
    <property type="term" value="F:phosphopantetheine binding"/>
    <property type="evidence" value="ECO:0007669"/>
    <property type="project" value="TreeGrafter"/>
</dbReference>
<dbReference type="CDD" id="cd05930">
    <property type="entry name" value="A_NRPS"/>
    <property type="match status" value="1"/>
</dbReference>
<evidence type="ECO:0000256" key="2">
    <source>
        <dbReference type="ARBA" id="ARBA00022450"/>
    </source>
</evidence>
<dbReference type="Gene3D" id="3.30.300.30">
    <property type="match status" value="1"/>
</dbReference>
<dbReference type="AlphaFoldDB" id="A0A5B8W7L1"/>
<dbReference type="RefSeq" id="WP_147059091.1">
    <property type="nucleotide sequence ID" value="NZ_CP042437.1"/>
</dbReference>
<dbReference type="Gene3D" id="2.30.38.10">
    <property type="entry name" value="Luciferase, Domain 3"/>
    <property type="match status" value="1"/>
</dbReference>
<name>A0A5B8W7L1_9SPHI</name>
<dbReference type="GO" id="GO:0043041">
    <property type="term" value="P:amino acid activation for nonribosomal peptide biosynthetic process"/>
    <property type="evidence" value="ECO:0007669"/>
    <property type="project" value="TreeGrafter"/>
</dbReference>
<dbReference type="SUPFAM" id="SSF53474">
    <property type="entry name" value="alpha/beta-Hydrolases"/>
    <property type="match status" value="1"/>
</dbReference>
<evidence type="ECO:0000313" key="5">
    <source>
        <dbReference type="EMBL" id="QEC79467.1"/>
    </source>
</evidence>
<keyword evidence="3" id="KW-0597">Phosphoprotein</keyword>
<comment type="cofactor">
    <cofactor evidence="1">
        <name>pantetheine 4'-phosphate</name>
        <dbReference type="ChEBI" id="CHEBI:47942"/>
    </cofactor>
</comment>
<dbReference type="GO" id="GO:0044550">
    <property type="term" value="P:secondary metabolite biosynthetic process"/>
    <property type="evidence" value="ECO:0007669"/>
    <property type="project" value="UniProtKB-ARBA"/>
</dbReference>
<dbReference type="FunFam" id="3.40.50.980:FF:000001">
    <property type="entry name" value="Non-ribosomal peptide synthetase"/>
    <property type="match status" value="1"/>
</dbReference>
<dbReference type="SUPFAM" id="SSF52777">
    <property type="entry name" value="CoA-dependent acyltransferases"/>
    <property type="match status" value="1"/>
</dbReference>
<dbReference type="PANTHER" id="PTHR45527:SF1">
    <property type="entry name" value="FATTY ACID SYNTHASE"/>
    <property type="match status" value="1"/>
</dbReference>
<dbReference type="InterPro" id="IPR009081">
    <property type="entry name" value="PP-bd_ACP"/>
</dbReference>
<feature type="domain" description="Carrier" evidence="4">
    <location>
        <begin position="784"/>
        <end position="859"/>
    </location>
</feature>
<dbReference type="PROSITE" id="PS00012">
    <property type="entry name" value="PHOSPHOPANTETHEINE"/>
    <property type="match status" value="1"/>
</dbReference>
<dbReference type="PANTHER" id="PTHR45527">
    <property type="entry name" value="NONRIBOSOMAL PEPTIDE SYNTHETASE"/>
    <property type="match status" value="1"/>
</dbReference>
<dbReference type="SUPFAM" id="SSF47336">
    <property type="entry name" value="ACP-like"/>
    <property type="match status" value="1"/>
</dbReference>
<dbReference type="GO" id="GO:0003824">
    <property type="term" value="F:catalytic activity"/>
    <property type="evidence" value="ECO:0007669"/>
    <property type="project" value="InterPro"/>
</dbReference>
<evidence type="ECO:0000256" key="3">
    <source>
        <dbReference type="ARBA" id="ARBA00022553"/>
    </source>
</evidence>
<dbReference type="InterPro" id="IPR000873">
    <property type="entry name" value="AMP-dep_synth/lig_dom"/>
</dbReference>
<dbReference type="FunFam" id="3.30.300.30:FF:000010">
    <property type="entry name" value="Enterobactin synthetase component F"/>
    <property type="match status" value="1"/>
</dbReference>
<dbReference type="OrthoDB" id="4317020at2"/>
<dbReference type="Pfam" id="PF00975">
    <property type="entry name" value="Thioesterase"/>
    <property type="match status" value="1"/>
</dbReference>
<dbReference type="InterPro" id="IPR045851">
    <property type="entry name" value="AMP-bd_C_sf"/>
</dbReference>
<dbReference type="Pfam" id="PF00550">
    <property type="entry name" value="PP-binding"/>
    <property type="match status" value="1"/>
</dbReference>
<organism evidence="5 6">
    <name type="scientific">Mucilaginibacter ginsenosidivorax</name>
    <dbReference type="NCBI Taxonomy" id="862126"/>
    <lineage>
        <taxon>Bacteria</taxon>
        <taxon>Pseudomonadati</taxon>
        <taxon>Bacteroidota</taxon>
        <taxon>Sphingobacteriia</taxon>
        <taxon>Sphingobacteriales</taxon>
        <taxon>Sphingobacteriaceae</taxon>
        <taxon>Mucilaginibacter</taxon>
    </lineage>
</organism>
<dbReference type="Pfam" id="PF13193">
    <property type="entry name" value="AMP-binding_C"/>
    <property type="match status" value="1"/>
</dbReference>
<dbReference type="Proteomes" id="UP000321362">
    <property type="component" value="Chromosome"/>
</dbReference>
<evidence type="ECO:0000313" key="6">
    <source>
        <dbReference type="Proteomes" id="UP000321362"/>
    </source>
</evidence>
<accession>A0A5B8W7L1</accession>
<reference evidence="5 6" key="1">
    <citation type="journal article" date="2013" name="J. Microbiol.">
        <title>Mucilaginibacter ginsenosidivorax sp. nov., with ginsenoside converting activity isolated from sediment.</title>
        <authorList>
            <person name="Kim J.K."/>
            <person name="Choi T.E."/>
            <person name="Liu Q.M."/>
            <person name="Park H.Y."/>
            <person name="Yi T.H."/>
            <person name="Yoon M.H."/>
            <person name="Kim S.C."/>
            <person name="Im W.T."/>
        </authorList>
    </citation>
    <scope>NUCLEOTIDE SEQUENCE [LARGE SCALE GENOMIC DNA]</scope>
    <source>
        <strain evidence="5 6">KHI28</strain>
    </source>
</reference>
<dbReference type="Pfam" id="PF00668">
    <property type="entry name" value="Condensation"/>
    <property type="match status" value="1"/>
</dbReference>
<evidence type="ECO:0000259" key="4">
    <source>
        <dbReference type="PROSITE" id="PS50075"/>
    </source>
</evidence>
<dbReference type="InterPro" id="IPR025110">
    <property type="entry name" value="AMP-bd_C"/>
</dbReference>
<keyword evidence="6" id="KW-1185">Reference proteome</keyword>
<dbReference type="InterPro" id="IPR006162">
    <property type="entry name" value="Ppantetheine_attach_site"/>
</dbReference>
<protein>
    <submittedName>
        <fullName evidence="5">Amino acid adenylation domain-containing protein</fullName>
    </submittedName>
</protein>
<dbReference type="InterPro" id="IPR001031">
    <property type="entry name" value="Thioesterase"/>
</dbReference>
<dbReference type="KEGG" id="mgk:FSB76_27250"/>
<dbReference type="GO" id="GO:0005737">
    <property type="term" value="C:cytoplasm"/>
    <property type="evidence" value="ECO:0007669"/>
    <property type="project" value="TreeGrafter"/>
</dbReference>
<dbReference type="Gene3D" id="3.30.559.30">
    <property type="entry name" value="Nonribosomal peptide synthetase, condensation domain"/>
    <property type="match status" value="1"/>
</dbReference>
<sequence>MSLTSTAQTEPLKLNLIENASSGIKSESTIIPDIEGHIAAGYRIIDLPAGNSINKNLQQFSKSHGLSRVSVFIAAFNIVLQRYAGQAALLLGQALVKKNNEIDEIELGHIWSEFDSDMTFIDLATQTDNSILNEAALKKVDRSQIQRITKSFNTGLFQIFFITDTNADNGPGHLTNNQNIITQLLDNIDDLYFGLHFKENSDKFDVSVFFNTKRFNIGFFELFNDRLLNLLNETIKNPGLKLGAYNILGRGELHSLLNDFNNTVVPYSNEKTLFKAFEDQVVKQPKNIAIVRGENKITYDDLNRQANKLAHLLINAGITPGDNIGLLVGRDFDMITGMLGILKAGGAYVPIDPDYPLDRQEYIFNKSSIKVVVADQNYPLKSLIKAEDFILINNAQSENFDDANPGLLIDSKQLAYTIYTSGSTGKPKGVMIEHHSAVNLVSWVNKKFNIDANDSLLFITSMCFDLSVYDIFGMLTAGGTLVIAQKDEIQDVQTLSEMLQRHSITFWDSVPTTMDYLIRTLEKETPFYKYAGLKTVFMSGDWIPVNLPDKIKTFFPKATVVSLGGATEATVWSNFYVVDSVNPLWNSIPYGKPIDNNFFYILNDHLQPVPVGTVGDLFIGGVGVARGYANDLEKTQYSFIADPFHPDNGGMMYRTGDLGRMMPDYNMEFIGRKDNQVKIQGFRVELGEIESTLNNSGLLSNAVVLAKTDRHGTRQLVAYVVDNRNNEVEDEVLKAYLKKTLPDYMVPAIWVKLDRLPLTPNGKIDRNALAVDDGFTPVNTDIIGPETETERMLLNIWKDYFKKDNIGVMSSFFEIGGHSLMAVQILSKLKKTTGKNFQISILYKYPTVRSLAQFIDRETSDYNFKSLVAIKPSGSKAPLYIIHGDGLNVLNFSHLAKHVHREQPVYGLQALGLNGVDEPIDSLPVIAYHYMQEIMQHNPQGPYLLAGYSSGGYVAMEIRKQLIALGREVKMLIIFDTDSEKTEYKDWYSLLPKKAKRHFPRMVQALKFSINQMFRSKALHAPLPTEQKKDTKEFYKLVQKIKSKHITAFRNYQLEPFDGKLYLYRAKISVHYVEYGKYLGWEKYAKKGVELFEIPGDHFSMLQPPHVAMLGDVLQNNIDDVTAGTATAK</sequence>
<gene>
    <name evidence="5" type="ORF">FSB76_27250</name>
</gene>
<dbReference type="InterPro" id="IPR036736">
    <property type="entry name" value="ACP-like_sf"/>
</dbReference>
<dbReference type="NCBIfam" id="TIGR01733">
    <property type="entry name" value="AA-adenyl-dom"/>
    <property type="match status" value="1"/>
</dbReference>
<dbReference type="FunFam" id="3.40.50.12780:FF:000012">
    <property type="entry name" value="Non-ribosomal peptide synthetase"/>
    <property type="match status" value="1"/>
</dbReference>
<dbReference type="InterPro" id="IPR010071">
    <property type="entry name" value="AA_adenyl_dom"/>
</dbReference>
<keyword evidence="2" id="KW-0596">Phosphopantetheine</keyword>